<sequence length="313" mass="35270">MRNRTQQQFDLLLKRYFTQGLKADPLWANSLGMRQGEGKLGQTGLRAVSRDEKRRQQALLDLEKLAIHQLEPEQHLDRLAWRSMLLSECEDFARGVHAMDPSAVDDLFGVLLHELQRGEDEPTRAKRNIRALLKEAPRYLLQSSKMIEAPERVWSKIMQQTVSGSGALFTAVEIFMGSGSESITQPVKKAVKQYEKAVMDKKMAPKNSFALGAEKLQRRVRDELGLDYSLGQIEAVALDESEKIGELLKAACRKHGAGNRAEVIIDEARSKWNPPGELLEYYRAETERVASGFRSAKAVGFPKGDELQVRLVP</sequence>
<dbReference type="InterPro" id="IPR010281">
    <property type="entry name" value="DUF885"/>
</dbReference>
<dbReference type="AlphaFoldDB" id="A0A382QVS6"/>
<evidence type="ECO:0000313" key="1">
    <source>
        <dbReference type="EMBL" id="SVC88962.1"/>
    </source>
</evidence>
<organism evidence="1">
    <name type="scientific">marine metagenome</name>
    <dbReference type="NCBI Taxonomy" id="408172"/>
    <lineage>
        <taxon>unclassified sequences</taxon>
        <taxon>metagenomes</taxon>
        <taxon>ecological metagenomes</taxon>
    </lineage>
</organism>
<protein>
    <submittedName>
        <fullName evidence="1">Uncharacterized protein</fullName>
    </submittedName>
</protein>
<accession>A0A382QVS6</accession>
<proteinExistence type="predicted"/>
<reference evidence="1" key="1">
    <citation type="submission" date="2018-05" db="EMBL/GenBank/DDBJ databases">
        <authorList>
            <person name="Lanie J.A."/>
            <person name="Ng W.-L."/>
            <person name="Kazmierczak K.M."/>
            <person name="Andrzejewski T.M."/>
            <person name="Davidsen T.M."/>
            <person name="Wayne K.J."/>
            <person name="Tettelin H."/>
            <person name="Glass J.I."/>
            <person name="Rusch D."/>
            <person name="Podicherti R."/>
            <person name="Tsui H.-C.T."/>
            <person name="Winkler M.E."/>
        </authorList>
    </citation>
    <scope>NUCLEOTIDE SEQUENCE</scope>
</reference>
<gene>
    <name evidence="1" type="ORF">METZ01_LOCUS341816</name>
</gene>
<name>A0A382QVS6_9ZZZZ</name>
<dbReference type="Pfam" id="PF05960">
    <property type="entry name" value="DUF885"/>
    <property type="match status" value="1"/>
</dbReference>
<dbReference type="EMBL" id="UINC01116905">
    <property type="protein sequence ID" value="SVC88962.1"/>
    <property type="molecule type" value="Genomic_DNA"/>
</dbReference>
<feature type="non-terminal residue" evidence="1">
    <location>
        <position position="313"/>
    </location>
</feature>